<proteinExistence type="predicted"/>
<organism evidence="1 2">
    <name type="scientific">Podospora didyma</name>
    <dbReference type="NCBI Taxonomy" id="330526"/>
    <lineage>
        <taxon>Eukaryota</taxon>
        <taxon>Fungi</taxon>
        <taxon>Dikarya</taxon>
        <taxon>Ascomycota</taxon>
        <taxon>Pezizomycotina</taxon>
        <taxon>Sordariomycetes</taxon>
        <taxon>Sordariomycetidae</taxon>
        <taxon>Sordariales</taxon>
        <taxon>Podosporaceae</taxon>
        <taxon>Podospora</taxon>
    </lineage>
</organism>
<reference evidence="1" key="2">
    <citation type="submission" date="2023-06" db="EMBL/GenBank/DDBJ databases">
        <authorList>
            <consortium name="Lawrence Berkeley National Laboratory"/>
            <person name="Haridas S."/>
            <person name="Hensen N."/>
            <person name="Bonometti L."/>
            <person name="Westerberg I."/>
            <person name="Brannstrom I.O."/>
            <person name="Guillou S."/>
            <person name="Cros-Aarteil S."/>
            <person name="Calhoun S."/>
            <person name="Kuo A."/>
            <person name="Mondo S."/>
            <person name="Pangilinan J."/>
            <person name="Riley R."/>
            <person name="LaButti K."/>
            <person name="Andreopoulos B."/>
            <person name="Lipzen A."/>
            <person name="Chen C."/>
            <person name="Yanf M."/>
            <person name="Daum C."/>
            <person name="Ng V."/>
            <person name="Clum A."/>
            <person name="Steindorff A."/>
            <person name="Ohm R."/>
            <person name="Martin F."/>
            <person name="Silar P."/>
            <person name="Natvig D."/>
            <person name="Lalanne C."/>
            <person name="Gautier V."/>
            <person name="Ament-velasquez S.L."/>
            <person name="Kruys A."/>
            <person name="Hutchinson M.I."/>
            <person name="Powell A.J."/>
            <person name="Barry K."/>
            <person name="Miller A.N."/>
            <person name="Grigoriev I.V."/>
            <person name="Debuchy R."/>
            <person name="Gladieux P."/>
            <person name="Thoren M.H."/>
            <person name="Johannesson H."/>
        </authorList>
    </citation>
    <scope>NUCLEOTIDE SEQUENCE</scope>
    <source>
        <strain evidence="1">CBS 232.78</strain>
    </source>
</reference>
<name>A0AAE0K8M5_9PEZI</name>
<dbReference type="PANTHER" id="PTHR39596">
    <property type="match status" value="1"/>
</dbReference>
<accession>A0AAE0K8M5</accession>
<dbReference type="PANTHER" id="PTHR39596:SF2">
    <property type="entry name" value="HET DOMAIN PROTEIN (AFU_ORTHOLOGUE AFUA_1G17550)-RELATED"/>
    <property type="match status" value="1"/>
</dbReference>
<gene>
    <name evidence="1" type="ORF">B0H63DRAFT_290051</name>
</gene>
<dbReference type="Proteomes" id="UP001285441">
    <property type="component" value="Unassembled WGS sequence"/>
</dbReference>
<dbReference type="EMBL" id="JAULSW010000008">
    <property type="protein sequence ID" value="KAK3372213.1"/>
    <property type="molecule type" value="Genomic_DNA"/>
</dbReference>
<dbReference type="AlphaFoldDB" id="A0AAE0K8M5"/>
<evidence type="ECO:0000313" key="2">
    <source>
        <dbReference type="Proteomes" id="UP001285441"/>
    </source>
</evidence>
<evidence type="ECO:0000313" key="1">
    <source>
        <dbReference type="EMBL" id="KAK3372213.1"/>
    </source>
</evidence>
<keyword evidence="2" id="KW-1185">Reference proteome</keyword>
<reference evidence="1" key="1">
    <citation type="journal article" date="2023" name="Mol. Phylogenet. Evol.">
        <title>Genome-scale phylogeny and comparative genomics of the fungal order Sordariales.</title>
        <authorList>
            <person name="Hensen N."/>
            <person name="Bonometti L."/>
            <person name="Westerberg I."/>
            <person name="Brannstrom I.O."/>
            <person name="Guillou S."/>
            <person name="Cros-Aarteil S."/>
            <person name="Calhoun S."/>
            <person name="Haridas S."/>
            <person name="Kuo A."/>
            <person name="Mondo S."/>
            <person name="Pangilinan J."/>
            <person name="Riley R."/>
            <person name="LaButti K."/>
            <person name="Andreopoulos B."/>
            <person name="Lipzen A."/>
            <person name="Chen C."/>
            <person name="Yan M."/>
            <person name="Daum C."/>
            <person name="Ng V."/>
            <person name="Clum A."/>
            <person name="Steindorff A."/>
            <person name="Ohm R.A."/>
            <person name="Martin F."/>
            <person name="Silar P."/>
            <person name="Natvig D.O."/>
            <person name="Lalanne C."/>
            <person name="Gautier V."/>
            <person name="Ament-Velasquez S.L."/>
            <person name="Kruys A."/>
            <person name="Hutchinson M.I."/>
            <person name="Powell A.J."/>
            <person name="Barry K."/>
            <person name="Miller A.N."/>
            <person name="Grigoriev I.V."/>
            <person name="Debuchy R."/>
            <person name="Gladieux P."/>
            <person name="Hiltunen Thoren M."/>
            <person name="Johannesson H."/>
        </authorList>
    </citation>
    <scope>NUCLEOTIDE SEQUENCE</scope>
    <source>
        <strain evidence="1">CBS 232.78</strain>
    </source>
</reference>
<sequence>MHNGHHVCTVDACNWAEIDSTKVEQLHKCKARSACTTYKFQADIVERAVWSGGSTAWSLDRSRTWTHGERYAAISRVRSDGTGVGVEWGDDKDKVNTCLYDYFASIVANEGCGGIWWDTISLPMEPDARKKAISNMHLNYASAEWTVVHDRYLLDVDWRNDSTHSLALVLSPWFTRGWTALELAKSKTVKVLFKGDHPNRPIVKDLDKDILAADPACSSRAHWIASSLIRRLRKPITGVSDVNNSRPTGYFMGAGPETHRRLSRGVGCGKC</sequence>
<protein>
    <recommendedName>
        <fullName evidence="3">Heterokaryon incompatibility domain-containing protein</fullName>
    </recommendedName>
</protein>
<evidence type="ECO:0008006" key="3">
    <source>
        <dbReference type="Google" id="ProtNLM"/>
    </source>
</evidence>
<comment type="caution">
    <text evidence="1">The sequence shown here is derived from an EMBL/GenBank/DDBJ whole genome shotgun (WGS) entry which is preliminary data.</text>
</comment>